<protein>
    <submittedName>
        <fullName evidence="2">DRIM domain-containing protein</fullName>
    </submittedName>
</protein>
<evidence type="ECO:0000313" key="2">
    <source>
        <dbReference type="WBParaSite" id="RSKR_0001151700.1"/>
    </source>
</evidence>
<dbReference type="WBParaSite" id="RSKR_0001151700.1">
    <property type="protein sequence ID" value="RSKR_0001151700.1"/>
    <property type="gene ID" value="RSKR_0001151700"/>
</dbReference>
<organism evidence="1 2">
    <name type="scientific">Rhabditophanes sp. KR3021</name>
    <dbReference type="NCBI Taxonomy" id="114890"/>
    <lineage>
        <taxon>Eukaryota</taxon>
        <taxon>Metazoa</taxon>
        <taxon>Ecdysozoa</taxon>
        <taxon>Nematoda</taxon>
        <taxon>Chromadorea</taxon>
        <taxon>Rhabditida</taxon>
        <taxon>Tylenchina</taxon>
        <taxon>Panagrolaimomorpha</taxon>
        <taxon>Strongyloidoidea</taxon>
        <taxon>Alloionematidae</taxon>
        <taxon>Rhabditophanes</taxon>
    </lineage>
</organism>
<reference evidence="2" key="1">
    <citation type="submission" date="2016-11" db="UniProtKB">
        <authorList>
            <consortium name="WormBaseParasite"/>
        </authorList>
    </citation>
    <scope>IDENTIFICATION</scope>
    <source>
        <strain evidence="2">KR3021</strain>
    </source>
</reference>
<accession>A0AC35UIL9</accession>
<evidence type="ECO:0000313" key="1">
    <source>
        <dbReference type="Proteomes" id="UP000095286"/>
    </source>
</evidence>
<dbReference type="Proteomes" id="UP000095286">
    <property type="component" value="Unplaced"/>
</dbReference>
<proteinExistence type="predicted"/>
<sequence>MIENYEDDPVKLKNFIDFINSLSDVKSTENAQLFEAVQQVAGSNSLSPDLIKKLSTFLINAVNSNEKLSVDELTNLCLLEEVLLSTTILDSLPLDQKQIISFCIDNEDCYLGFKILERQFAVGEDERLKDLLERGLSSFDNSIRLISLRLIKKAGICSGEFIDILIAAESIRPTLETYQDRAKQLRKLQFGDHKRYISTEYDECIILRIIMAQYSVNFSILWKKNDEIFGSYAHGMKDFLFFQTFTKVYNETTQNRAIEPLLCQNRLLSLKEIGEVRGDRYLFRLNIVKALSLGITSSENNATSLITMFSDIYYKEFKAADENALITYNLTESVKKEKEISLNEALSTSHKHKTKDTIVAYCELFSKFTKLGVKDENSILSEIIDEILMAGDSKLVKNAIQVIKAYKYKYVNSYFEAFEELGEEKKFKNALLKFQLNFDEHATETFVHISHRQKLVTLILKLLNGKMCAAKSDGANAERTCIFNFLIALNTEEIKLFLELLFKPFMNYYSQFLVENSLDLEKFKIHVEGVTVNSIISPYVVRNVLEYLGLAIKNMSLKFTDDLLNYITDINLIALAAINKYYEAKDSVHVRFSNVIKEGRKLNTQLWGTLFSSFGERKLIEKNKFDYFWSEQVTTQTSLRLDTQSHLDYSLPINIVFPDHILKFFNQIAKSYNLTYMFQLKISGKKHKVLEKYPILKTADVTGVIVNSLQSIYTMASLKNEIVTSLCQLAALKEIETLPIYVDSKKYLSGNALVIKYAKNLSEYFVKYLLNNENRPLMKKNELDLLSIISEKLPRQLAKQFINLFVYYLQHNTFSDDYVNTKILKSITKLLKLADELPDVESYIWLLPIAVDLLKTMNIRKSFTLLCDTIHDMRSLDGEDKCKLQITALKYLNEASSGYIGIENFDKRIEGYKMIEEYCLAKNEFDIDIFKAILLTNDYFIYKNDDLSCNQSAEYSMTKLLTHLSTGDYSPKNKEVIMGVYEDLICKRVKALAEDVRNSYIKILSAYTHEFPIGHKFSDLHNLRCMKEDFNFYEEITSIQLNQKQMAFVNLVQWIEENGTQIKEELLHLIILPIAKPYMDEVHKEKTTLTDEAIKVFSAVMKFTDWKRFNIILTSLIGRLLKAVEKVQVRLLVKQLNAAMDAFTIDLSHVKEAEAMFDTTLERKKISFEEEDAIVVDTIELLEEVEQPMEVHDSDQKDINVTTPLEAVGIVQRFEQHLIPKLISIINCDNLNLKRTTHEGKKVFIEDTLIVRAPIVSPLVRILCKLPAYVMRKHRHGIISKLCSLLICHTTEIREKARKIVVEISLLLGPEHLPFIIDEIGKKLTKGFQAHVGIYTIHMILINQTNLKVGDLDRSCDLILRNCFMDQFGIIAEEKEIAQIKTKCPEAREKKSNAVFKILGQYTKLNCYQKFEEMAMDQLNQSPDSDTFKKVTQSCESIANGASRNTFIRPDEVINFGLALFERHLETSLKKQQTPADDEDDLKNLRPRDALLLEAEPKRLGKMAKTSQKSRNVVFVAFGLQLISGALMNKKIDVTVDANQKMLEKFILTLLKCMQLKSDKLQNHSLNCLLNLYNNYNVPLMQTKVSEFLNSLFIILKNVSGTTVGHGDLKQKLFACFKLFIGTKTAVSFSDQQIKVLFANIKIEMFSKDIHANAMNILKEVVKTKLAYIQIEEMMEFIVTQAVQSHVDQVRESTRDVVRIYVNHNKNVNFDKLIEFISDQFSYSVPSGRKSALEMFSIFVDTLDPIIWDKCAVTCFVRLALLFDDDDIEVQSYAKLTMTHLLDKASKNVENDVIESAKKFINTKKTSIFLCGMKIIVNICSSALERSISATDTSALTEIFKNKLMNASSIFDDKSFEIFMTEFYTFFEKKHYQLKTESLFEEVFVKTLFDVLSNVQNIKTVNATLKFVMAMFKLTNVGDNFDYEPLFKSIEFQLENQFCNLETVKYIAVPLIFVAKQSTNGEFKSRIINLLDVIGKRDLKTPTRSFIRRCLTLLVMEQLVIVKEINVYDDGEKKWNEELFDKLFHFIYRHDSIKKSGSMEILPGQSSLVKDFEMLINENMNKFSKVLGADFVTRLSVIKEKLEAKRLDRKKSKFEERIRDPERAAAKKIVDHKKKSKVQKVKRKRIQDLKEAGVYEPKKKKRNVVSFDDL</sequence>
<name>A0AC35UIL9_9BILA</name>